<accession>A0ABU3BSR5</accession>
<sequence length="835" mass="90661">MRLAPLALALVLFAGCAGTRPAAAPPASQAANGRGGAAKTGGPKPYAEVVTDEAVTDAGLFTVHRVGEKLLFEVPDSLMGRDLLSVVRIAQVPADLGGFIPAGAKRAEGVLRWERVGDRVLLRTQSYAAVADEALPIAQSVRVNNFEPVVAAFPVAAVAPDGAGVVVDVTDLYGKDTPALSGLTVAQRTRFKVRRLDEARSFVDGAKSFPENVNVRYTTTYDAAAPPSNAGTGTVSLQMFHSFVLLPREPMTARLADDRVGYFTVRQIDYGRDDQKAAEREYVRRWRLVPRDTAAYLRGELVEPVEPIVYTLDPATPERWRPYFCQGVEDWNRSFEVAGFQNAIRCEMPPAPGDSAAFDPEDVRYSIVRYVASETRNATGPSVSDPRSGEIIESDIIWYHNHIRSYRNRLMIETGAANPAARSLQIDEALIGETMRQVIAHEIGHALGLPHNMIASSAFPVDSLRSPTFTSEFGVAPTIMDYTRQNYVAQPGDGVTRFVRQIGPYDDYAINWAYRWYPDVATPDDETATLDALVAARAGDPVYRFSTGRGGYNPDAQTEDMGDDPVAASGYAVENLKRMVPNLVAWTSTPGEGYDDLAEIYGETLGMWRRYMGHVVTVVGGVRETPKASDQAGVVFEPVGRQEQERALAFLDANVFETPTWLLDPEILRRIRPTGAVDGLRRAQVAVLNGLLDPMRLGRLVEAEAVDGGRGGAAPYPLAAFMDDLRADVWAELDARRPAIDVYRRNLQRGYVERLVALLTEDGPDLPAGLRHLGVDVSQSDVRAAARGALRRVREGAEAGAGRTRDAATRDHLLDVAARVDAAFDAGGRGGAVGG</sequence>
<evidence type="ECO:0000313" key="6">
    <source>
        <dbReference type="EMBL" id="MDT0632327.1"/>
    </source>
</evidence>
<feature type="domain" description="EcxA zinc-binding" evidence="3">
    <location>
        <begin position="426"/>
        <end position="734"/>
    </location>
</feature>
<feature type="chain" id="PRO_5046667790" evidence="2">
    <location>
        <begin position="23"/>
        <end position="835"/>
    </location>
</feature>
<feature type="domain" description="DUF5118" evidence="5">
    <location>
        <begin position="43"/>
        <end position="92"/>
    </location>
</feature>
<keyword evidence="6" id="KW-0482">Metalloprotease</keyword>
<feature type="region of interest" description="Disordered" evidence="1">
    <location>
        <begin position="24"/>
        <end position="43"/>
    </location>
</feature>
<dbReference type="Pfam" id="PF17148">
    <property type="entry name" value="DUF5117"/>
    <property type="match status" value="1"/>
</dbReference>
<name>A0ABU3BSR5_9BACT</name>
<dbReference type="SUPFAM" id="SSF55486">
    <property type="entry name" value="Metalloproteases ('zincins'), catalytic domain"/>
    <property type="match status" value="1"/>
</dbReference>
<evidence type="ECO:0000256" key="1">
    <source>
        <dbReference type="SAM" id="MobiDB-lite"/>
    </source>
</evidence>
<comment type="caution">
    <text evidence="6">The sequence shown here is derived from an EMBL/GenBank/DDBJ whole genome shotgun (WGS) entry which is preliminary data.</text>
</comment>
<dbReference type="InterPro" id="IPR024079">
    <property type="entry name" value="MetalloPept_cat_dom_sf"/>
</dbReference>
<keyword evidence="7" id="KW-1185">Reference proteome</keyword>
<keyword evidence="6" id="KW-0645">Protease</keyword>
<evidence type="ECO:0000256" key="2">
    <source>
        <dbReference type="SAM" id="SignalP"/>
    </source>
</evidence>
<dbReference type="Pfam" id="PF16313">
    <property type="entry name" value="DUF4953"/>
    <property type="match status" value="1"/>
</dbReference>
<feature type="signal peptide" evidence="2">
    <location>
        <begin position="1"/>
        <end position="22"/>
    </location>
</feature>
<proteinExistence type="predicted"/>
<dbReference type="InterPro" id="IPR034032">
    <property type="entry name" value="Zn_MMP-like_bac"/>
</dbReference>
<dbReference type="PANTHER" id="PTHR38478">
    <property type="entry name" value="PEPTIDASE M1A AND M12B"/>
    <property type="match status" value="1"/>
</dbReference>
<dbReference type="GO" id="GO:0008237">
    <property type="term" value="F:metallopeptidase activity"/>
    <property type="evidence" value="ECO:0007669"/>
    <property type="project" value="UniProtKB-KW"/>
</dbReference>
<reference evidence="6 7" key="1">
    <citation type="submission" date="2023-09" db="EMBL/GenBank/DDBJ databases">
        <authorList>
            <person name="Rey-Velasco X."/>
        </authorList>
    </citation>
    <scope>NUCLEOTIDE SEQUENCE [LARGE SCALE GENOMIC DNA]</scope>
    <source>
        <strain evidence="6 7">F394</strain>
    </source>
</reference>
<organism evidence="6 7">
    <name type="scientific">Rubrivirga litoralis</name>
    <dbReference type="NCBI Taxonomy" id="3075598"/>
    <lineage>
        <taxon>Bacteria</taxon>
        <taxon>Pseudomonadati</taxon>
        <taxon>Rhodothermota</taxon>
        <taxon>Rhodothermia</taxon>
        <taxon>Rhodothermales</taxon>
        <taxon>Rubricoccaceae</taxon>
        <taxon>Rubrivirga</taxon>
    </lineage>
</organism>
<dbReference type="PROSITE" id="PS51257">
    <property type="entry name" value="PROKAR_LIPOPROTEIN"/>
    <property type="match status" value="1"/>
</dbReference>
<dbReference type="InterPro" id="IPR033428">
    <property type="entry name" value="DUF5118"/>
</dbReference>
<dbReference type="Gene3D" id="3.40.390.10">
    <property type="entry name" value="Collagenase (Catalytic Domain)"/>
    <property type="match status" value="1"/>
</dbReference>
<dbReference type="PANTHER" id="PTHR38478:SF1">
    <property type="entry name" value="ZINC DEPENDENT METALLOPROTEASE DOMAIN LIPOPROTEIN"/>
    <property type="match status" value="1"/>
</dbReference>
<evidence type="ECO:0000259" key="4">
    <source>
        <dbReference type="Pfam" id="PF17148"/>
    </source>
</evidence>
<protein>
    <submittedName>
        <fullName evidence="6">Zinc-dependent metalloprotease</fullName>
    </submittedName>
</protein>
<keyword evidence="6" id="KW-0378">Hydrolase</keyword>
<dbReference type="Proteomes" id="UP001267426">
    <property type="component" value="Unassembled WGS sequence"/>
</dbReference>
<keyword evidence="2" id="KW-0732">Signal</keyword>
<dbReference type="Pfam" id="PF17162">
    <property type="entry name" value="DUF5118"/>
    <property type="match status" value="1"/>
</dbReference>
<dbReference type="RefSeq" id="WP_311664113.1">
    <property type="nucleotide sequence ID" value="NZ_JAVRHT010000026.1"/>
</dbReference>
<gene>
    <name evidence="6" type="ORF">RM540_11265</name>
</gene>
<feature type="domain" description="DUF5117" evidence="4">
    <location>
        <begin position="104"/>
        <end position="291"/>
    </location>
</feature>
<evidence type="ECO:0000259" key="3">
    <source>
        <dbReference type="Pfam" id="PF16313"/>
    </source>
</evidence>
<dbReference type="InterPro" id="IPR033413">
    <property type="entry name" value="DUF5117"/>
</dbReference>
<evidence type="ECO:0000259" key="5">
    <source>
        <dbReference type="Pfam" id="PF17162"/>
    </source>
</evidence>
<dbReference type="CDD" id="cd04276">
    <property type="entry name" value="ZnMc_MMP_like_2"/>
    <property type="match status" value="1"/>
</dbReference>
<evidence type="ECO:0000313" key="7">
    <source>
        <dbReference type="Proteomes" id="UP001267426"/>
    </source>
</evidence>
<dbReference type="InterPro" id="IPR032534">
    <property type="entry name" value="EcxA_zinc-bd"/>
</dbReference>
<dbReference type="EMBL" id="JAVRHT010000026">
    <property type="protein sequence ID" value="MDT0632327.1"/>
    <property type="molecule type" value="Genomic_DNA"/>
</dbReference>